<evidence type="ECO:0000256" key="16">
    <source>
        <dbReference type="PIRSR" id="PIRSR000167-2"/>
    </source>
</evidence>
<keyword evidence="19" id="KW-1185">Reference proteome</keyword>
<dbReference type="InterPro" id="IPR004558">
    <property type="entry name" value="Coprogen_oxidase_HemN"/>
</dbReference>
<dbReference type="EC" id="1.3.98.3" evidence="14"/>
<evidence type="ECO:0000256" key="8">
    <source>
        <dbReference type="ARBA" id="ARBA00022723"/>
    </source>
</evidence>
<dbReference type="CDD" id="cd01335">
    <property type="entry name" value="Radical_SAM"/>
    <property type="match status" value="1"/>
</dbReference>
<evidence type="ECO:0000256" key="6">
    <source>
        <dbReference type="ARBA" id="ARBA00022490"/>
    </source>
</evidence>
<dbReference type="GO" id="GO:0046872">
    <property type="term" value="F:metal ion binding"/>
    <property type="evidence" value="ECO:0007669"/>
    <property type="project" value="UniProtKB-KW"/>
</dbReference>
<evidence type="ECO:0000256" key="1">
    <source>
        <dbReference type="ARBA" id="ARBA00004496"/>
    </source>
</evidence>
<dbReference type="RefSeq" id="WP_140927639.1">
    <property type="nucleotide sequence ID" value="NZ_VFSU01000019.1"/>
</dbReference>
<dbReference type="InterPro" id="IPR007197">
    <property type="entry name" value="rSAM"/>
</dbReference>
<evidence type="ECO:0000256" key="4">
    <source>
        <dbReference type="ARBA" id="ARBA00011245"/>
    </source>
</evidence>
<feature type="binding site" evidence="15">
    <location>
        <position position="203"/>
    </location>
    <ligand>
        <name>S-adenosyl-L-methionine</name>
        <dbReference type="ChEBI" id="CHEBI:59789"/>
        <label>2</label>
    </ligand>
</feature>
<evidence type="ECO:0000256" key="9">
    <source>
        <dbReference type="ARBA" id="ARBA00023002"/>
    </source>
</evidence>
<feature type="binding site" evidence="15">
    <location>
        <position position="139"/>
    </location>
    <ligand>
        <name>S-adenosyl-L-methionine</name>
        <dbReference type="ChEBI" id="CHEBI:59789"/>
        <label>1</label>
    </ligand>
</feature>
<feature type="binding site" evidence="15">
    <location>
        <position position="237"/>
    </location>
    <ligand>
        <name>S-adenosyl-L-methionine</name>
        <dbReference type="ChEBI" id="CHEBI:59789"/>
        <label>2</label>
    </ligand>
</feature>
<keyword evidence="6 14" id="KW-0963">Cytoplasm</keyword>
<proteinExistence type="inferred from homology"/>
<evidence type="ECO:0000256" key="11">
    <source>
        <dbReference type="ARBA" id="ARBA00023014"/>
    </source>
</evidence>
<dbReference type="Gene3D" id="1.10.10.920">
    <property type="match status" value="1"/>
</dbReference>
<dbReference type="PROSITE" id="PS51918">
    <property type="entry name" value="RADICAL_SAM"/>
    <property type="match status" value="1"/>
</dbReference>
<dbReference type="InterPro" id="IPR013785">
    <property type="entry name" value="Aldolase_TIM"/>
</dbReference>
<dbReference type="InterPro" id="IPR058240">
    <property type="entry name" value="rSAM_sf"/>
</dbReference>
<evidence type="ECO:0000256" key="2">
    <source>
        <dbReference type="ARBA" id="ARBA00004785"/>
    </source>
</evidence>
<dbReference type="GO" id="GO:0051989">
    <property type="term" value="F:coproporphyrinogen dehydrogenase activity"/>
    <property type="evidence" value="ECO:0007669"/>
    <property type="project" value="UniProtKB-EC"/>
</dbReference>
<feature type="binding site" evidence="16">
    <location>
        <position position="63"/>
    </location>
    <ligand>
        <name>[4Fe-4S] cluster</name>
        <dbReference type="ChEBI" id="CHEBI:49883"/>
        <note>4Fe-4S-S-AdoMet</note>
    </ligand>
</feature>
<sequence length="440" mass="47701">MWPFHPELLARAVPRYTSYPTAAEFGASVGGADQLAALRSLPHGTFVSLYVHIPFCRDICWYCGCNTNRANRTDRIVAYLEAVEAEINWLASHLSGRVSLSRISFGGGSPNALDPLSFVRLVSQIVTAFQASTPEISVELDPRTLDAEWAGLLGKIGATRASLGVQTLDAEIQARIGRVQPLEMIRSSVDLLRKSGVTSLNFDLMYGLPGQSEAILMDTLEGALQLAPDRIALFGYAHVPHLIPRQRRIEASELPGLEQRFQQAALGHERLVSAGLQPIGFDHFAQPSDPIAVAAREGRLRRNFQGFTDDQAPALLGIGATAISATPDLIVQNEKNTGRYRMRVLGGQPAAELGVRRSADDQERGLVIEDLLCGRSADLSGLPEDGDCELRLKPFLEAGLCQLENDRLTILPGGLPYSRAIAACFDSYRAQGAGRFSSAV</sequence>
<reference evidence="18 19" key="1">
    <citation type="submission" date="2019-06" db="EMBL/GenBank/DDBJ databases">
        <authorList>
            <person name="Lee I."/>
            <person name="Jang G.I."/>
            <person name="Hwang C.Y."/>
        </authorList>
    </citation>
    <scope>NUCLEOTIDE SEQUENCE [LARGE SCALE GENOMIC DNA]</scope>
    <source>
        <strain evidence="18 19">PAMC 28131</strain>
    </source>
</reference>
<dbReference type="GO" id="GO:0006782">
    <property type="term" value="P:protoporphyrinogen IX biosynthetic process"/>
    <property type="evidence" value="ECO:0007669"/>
    <property type="project" value="UniProtKB-UniPathway"/>
</dbReference>
<dbReference type="UniPathway" id="UPA00251">
    <property type="reaction ID" value="UER00323"/>
</dbReference>
<keyword evidence="11 14" id="KW-0411">Iron-sulfur</keyword>
<organism evidence="18 19">
    <name type="scientific">Sandaracinobacter neustonicus</name>
    <dbReference type="NCBI Taxonomy" id="1715348"/>
    <lineage>
        <taxon>Bacteria</taxon>
        <taxon>Pseudomonadati</taxon>
        <taxon>Pseudomonadota</taxon>
        <taxon>Alphaproteobacteria</taxon>
        <taxon>Sphingomonadales</taxon>
        <taxon>Sphingosinicellaceae</taxon>
        <taxon>Sandaracinobacter</taxon>
    </lineage>
</organism>
<feature type="binding site" evidence="15">
    <location>
        <position position="50"/>
    </location>
    <ligand>
        <name>S-adenosyl-L-methionine</name>
        <dbReference type="ChEBI" id="CHEBI:59789"/>
        <label>1</label>
    </ligand>
</feature>
<keyword evidence="8 14" id="KW-0479">Metal-binding</keyword>
<comment type="subcellular location">
    <subcellularLocation>
        <location evidence="1 14">Cytoplasm</location>
    </subcellularLocation>
</comment>
<dbReference type="PIRSF" id="PIRSF000167">
    <property type="entry name" value="HemN"/>
    <property type="match status" value="1"/>
</dbReference>
<comment type="pathway">
    <text evidence="2 14">Porphyrin-containing compound metabolism; protoporphyrin-IX biosynthesis; protoporphyrinogen-IX from coproporphyrinogen-III (AdoMet route): step 1/1.</text>
</comment>
<evidence type="ECO:0000259" key="17">
    <source>
        <dbReference type="PROSITE" id="PS51918"/>
    </source>
</evidence>
<keyword evidence="10 14" id="KW-0408">Iron</keyword>
<dbReference type="SMART" id="SM00729">
    <property type="entry name" value="Elp3"/>
    <property type="match status" value="1"/>
</dbReference>
<dbReference type="SUPFAM" id="SSF102114">
    <property type="entry name" value="Radical SAM enzymes"/>
    <property type="match status" value="1"/>
</dbReference>
<evidence type="ECO:0000256" key="14">
    <source>
        <dbReference type="PIRNR" id="PIRNR000167"/>
    </source>
</evidence>
<evidence type="ECO:0000313" key="18">
    <source>
        <dbReference type="EMBL" id="TPE62214.1"/>
    </source>
</evidence>
<dbReference type="AlphaFoldDB" id="A0A501XPN6"/>
<dbReference type="PANTHER" id="PTHR13932:SF6">
    <property type="entry name" value="OXYGEN-INDEPENDENT COPROPORPHYRINOGEN III OXIDASE"/>
    <property type="match status" value="1"/>
</dbReference>
<feature type="binding site" evidence="15">
    <location>
        <position position="178"/>
    </location>
    <ligand>
        <name>S-adenosyl-L-methionine</name>
        <dbReference type="ChEBI" id="CHEBI:59789"/>
        <label>2</label>
    </ligand>
</feature>
<evidence type="ECO:0000256" key="7">
    <source>
        <dbReference type="ARBA" id="ARBA00022691"/>
    </source>
</evidence>
<dbReference type="OrthoDB" id="9808022at2"/>
<dbReference type="SFLD" id="SFLDG01065">
    <property type="entry name" value="anaerobic_coproporphyrinogen-I"/>
    <property type="match status" value="1"/>
</dbReference>
<name>A0A501XPN6_9SPHN</name>
<feature type="binding site" evidence="16">
    <location>
        <position position="56"/>
    </location>
    <ligand>
        <name>[4Fe-4S] cluster</name>
        <dbReference type="ChEBI" id="CHEBI:49883"/>
        <note>4Fe-4S-S-AdoMet</note>
    </ligand>
</feature>
<dbReference type="PANTHER" id="PTHR13932">
    <property type="entry name" value="COPROPORPHYRINIGEN III OXIDASE"/>
    <property type="match status" value="1"/>
</dbReference>
<feature type="binding site" evidence="16">
    <location>
        <position position="60"/>
    </location>
    <ligand>
        <name>[4Fe-4S] cluster</name>
        <dbReference type="ChEBI" id="CHEBI:49883"/>
        <note>4Fe-4S-S-AdoMet</note>
    </ligand>
</feature>
<feature type="binding site" evidence="15">
    <location>
        <begin position="62"/>
        <end position="64"/>
    </location>
    <ligand>
        <name>S-adenosyl-L-methionine</name>
        <dbReference type="ChEBI" id="CHEBI:59789"/>
        <label>2</label>
    </ligand>
</feature>
<feature type="binding site" evidence="15">
    <location>
        <position position="323"/>
    </location>
    <ligand>
        <name>S-adenosyl-L-methionine</name>
        <dbReference type="ChEBI" id="CHEBI:59789"/>
        <label>1</label>
    </ligand>
</feature>
<evidence type="ECO:0000256" key="10">
    <source>
        <dbReference type="ARBA" id="ARBA00023004"/>
    </source>
</evidence>
<dbReference type="Proteomes" id="UP000319897">
    <property type="component" value="Unassembled WGS sequence"/>
</dbReference>
<dbReference type="Gene3D" id="3.20.20.70">
    <property type="entry name" value="Aldolase class I"/>
    <property type="match status" value="1"/>
</dbReference>
<feature type="binding site" evidence="15">
    <location>
        <position position="166"/>
    </location>
    <ligand>
        <name>S-adenosyl-L-methionine</name>
        <dbReference type="ChEBI" id="CHEBI:59789"/>
        <label>2</label>
    </ligand>
</feature>
<keyword evidence="7 14" id="KW-0949">S-adenosyl-L-methionine</keyword>
<dbReference type="EMBL" id="VFSU01000019">
    <property type="protein sequence ID" value="TPE62214.1"/>
    <property type="molecule type" value="Genomic_DNA"/>
</dbReference>
<keyword evidence="9 14" id="KW-0560">Oxidoreductase</keyword>
<comment type="caution">
    <text evidence="18">The sequence shown here is derived from an EMBL/GenBank/DDBJ whole genome shotgun (WGS) entry which is preliminary data.</text>
</comment>
<feature type="binding site" evidence="15">
    <location>
        <position position="107"/>
    </location>
    <ligand>
        <name>S-adenosyl-L-methionine</name>
        <dbReference type="ChEBI" id="CHEBI:59789"/>
        <label>1</label>
    </ligand>
</feature>
<evidence type="ECO:0000256" key="3">
    <source>
        <dbReference type="ARBA" id="ARBA00005493"/>
    </source>
</evidence>
<evidence type="ECO:0000256" key="15">
    <source>
        <dbReference type="PIRSR" id="PIRSR000167-1"/>
    </source>
</evidence>
<dbReference type="GO" id="GO:0051539">
    <property type="term" value="F:4 iron, 4 sulfur cluster binding"/>
    <property type="evidence" value="ECO:0007669"/>
    <property type="project" value="UniProtKB-KW"/>
</dbReference>
<dbReference type="InterPro" id="IPR034505">
    <property type="entry name" value="Coproporphyrinogen-III_oxidase"/>
</dbReference>
<comment type="cofactor">
    <cofactor evidence="14 16">
        <name>[4Fe-4S] cluster</name>
        <dbReference type="ChEBI" id="CHEBI:49883"/>
    </cofactor>
    <text evidence="14 16">Binds 1 [4Fe-4S] cluster. The cluster is coordinated with 3 cysteines and an exchangeable S-adenosyl-L-methionine.</text>
</comment>
<comment type="similarity">
    <text evidence="3 14">Belongs to the anaerobic coproporphyrinogen-III oxidase family.</text>
</comment>
<dbReference type="SFLD" id="SFLDS00029">
    <property type="entry name" value="Radical_SAM"/>
    <property type="match status" value="1"/>
</dbReference>
<dbReference type="InterPro" id="IPR006638">
    <property type="entry name" value="Elp3/MiaA/NifB-like_rSAM"/>
</dbReference>
<dbReference type="GO" id="GO:0005737">
    <property type="term" value="C:cytoplasm"/>
    <property type="evidence" value="ECO:0007669"/>
    <property type="project" value="UniProtKB-SubCell"/>
</dbReference>
<gene>
    <name evidence="18" type="primary">hemN</name>
    <name evidence="18" type="ORF">FJQ54_06705</name>
</gene>
<dbReference type="GO" id="GO:0004109">
    <property type="term" value="F:coproporphyrinogen oxidase activity"/>
    <property type="evidence" value="ECO:0007669"/>
    <property type="project" value="InterPro"/>
</dbReference>
<evidence type="ECO:0000256" key="5">
    <source>
        <dbReference type="ARBA" id="ARBA00022485"/>
    </source>
</evidence>
<keyword evidence="12 14" id="KW-0627">Porphyrin biosynthesis</keyword>
<evidence type="ECO:0000256" key="12">
    <source>
        <dbReference type="ARBA" id="ARBA00023244"/>
    </source>
</evidence>
<keyword evidence="5 14" id="KW-0004">4Fe-4S</keyword>
<accession>A0A501XPN6</accession>
<comment type="catalytic activity">
    <reaction evidence="13 14">
        <text>coproporphyrinogen III + 2 S-adenosyl-L-methionine = protoporphyrinogen IX + 2 5'-deoxyadenosine + 2 L-methionine + 2 CO2</text>
        <dbReference type="Rhea" id="RHEA:15425"/>
        <dbReference type="ChEBI" id="CHEBI:16526"/>
        <dbReference type="ChEBI" id="CHEBI:17319"/>
        <dbReference type="ChEBI" id="CHEBI:57307"/>
        <dbReference type="ChEBI" id="CHEBI:57309"/>
        <dbReference type="ChEBI" id="CHEBI:57844"/>
        <dbReference type="ChEBI" id="CHEBI:59789"/>
        <dbReference type="EC" id="1.3.98.3"/>
    </reaction>
</comment>
<evidence type="ECO:0000313" key="19">
    <source>
        <dbReference type="Proteomes" id="UP000319897"/>
    </source>
</evidence>
<protein>
    <recommendedName>
        <fullName evidence="14">Coproporphyrinogen-III oxidase</fullName>
        <ecNumber evidence="14">1.3.98.3</ecNumber>
    </recommendedName>
</protein>
<feature type="domain" description="Radical SAM core" evidence="17">
    <location>
        <begin position="41"/>
        <end position="269"/>
    </location>
</feature>
<dbReference type="NCBIfam" id="TIGR00538">
    <property type="entry name" value="hemN"/>
    <property type="match status" value="1"/>
</dbReference>
<evidence type="ECO:0000256" key="13">
    <source>
        <dbReference type="ARBA" id="ARBA00048321"/>
    </source>
</evidence>
<comment type="subunit">
    <text evidence="4">Monomer.</text>
</comment>
<dbReference type="Pfam" id="PF04055">
    <property type="entry name" value="Radical_SAM"/>
    <property type="match status" value="1"/>
</dbReference>